<feature type="region of interest" description="Disordered" evidence="1">
    <location>
        <begin position="63"/>
        <end position="98"/>
    </location>
</feature>
<gene>
    <name evidence="2" type="ORF">SBAD_LOCUS3647</name>
</gene>
<sequence>MLTASLRYTSLKTINLLWKPKIMRHDEEVPVRKKKEYWEEAGSTDCRSATYLRRACQSVGVAVGHDREDQMSPDSARSQRRQTKRAGTGAPADGLSYESQLSTTQNVWDLRRQPIILELTPLPRQPCANATCEGGQLWWQVELEANYSSNKRLRNLRQDGSSKHTLETDTCRSTGSTVLPGRTGLPFGKVVKPAEDLQKTDSLGLDLSIVADAVASDDSVGGSSGGGGGGDGSGGIDSASSGCRTNDDDDDEDEQQ</sequence>
<keyword evidence="3" id="KW-1185">Reference proteome</keyword>
<dbReference type="AlphaFoldDB" id="A0A183IJ51"/>
<feature type="compositionally biased region" description="Acidic residues" evidence="1">
    <location>
        <begin position="247"/>
        <end position="256"/>
    </location>
</feature>
<feature type="compositionally biased region" description="Gly residues" evidence="1">
    <location>
        <begin position="222"/>
        <end position="235"/>
    </location>
</feature>
<evidence type="ECO:0000313" key="3">
    <source>
        <dbReference type="Proteomes" id="UP000270296"/>
    </source>
</evidence>
<evidence type="ECO:0000256" key="1">
    <source>
        <dbReference type="SAM" id="MobiDB-lite"/>
    </source>
</evidence>
<dbReference type="WBParaSite" id="SBAD_0000381101-mRNA-1">
    <property type="protein sequence ID" value="SBAD_0000381101-mRNA-1"/>
    <property type="gene ID" value="SBAD_0000381101"/>
</dbReference>
<feature type="region of interest" description="Disordered" evidence="1">
    <location>
        <begin position="156"/>
        <end position="175"/>
    </location>
</feature>
<reference evidence="4" key="1">
    <citation type="submission" date="2016-06" db="UniProtKB">
        <authorList>
            <consortium name="WormBaseParasite"/>
        </authorList>
    </citation>
    <scope>IDENTIFICATION</scope>
</reference>
<dbReference type="Proteomes" id="UP000270296">
    <property type="component" value="Unassembled WGS sequence"/>
</dbReference>
<reference evidence="2 3" key="2">
    <citation type="submission" date="2018-11" db="EMBL/GenBank/DDBJ databases">
        <authorList>
            <consortium name="Pathogen Informatics"/>
        </authorList>
    </citation>
    <scope>NUCLEOTIDE SEQUENCE [LARGE SCALE GENOMIC DNA]</scope>
</reference>
<proteinExistence type="predicted"/>
<feature type="compositionally biased region" description="Basic and acidic residues" evidence="1">
    <location>
        <begin position="156"/>
        <end position="170"/>
    </location>
</feature>
<dbReference type="EMBL" id="UZAM01007865">
    <property type="protein sequence ID" value="VDP01909.1"/>
    <property type="molecule type" value="Genomic_DNA"/>
</dbReference>
<feature type="region of interest" description="Disordered" evidence="1">
    <location>
        <begin position="216"/>
        <end position="256"/>
    </location>
</feature>
<protein>
    <submittedName>
        <fullName evidence="2 4">Uncharacterized protein</fullName>
    </submittedName>
</protein>
<accession>A0A183IJ51</accession>
<evidence type="ECO:0000313" key="4">
    <source>
        <dbReference type="WBParaSite" id="SBAD_0000381101-mRNA-1"/>
    </source>
</evidence>
<organism evidence="4">
    <name type="scientific">Soboliphyme baturini</name>
    <dbReference type="NCBI Taxonomy" id="241478"/>
    <lineage>
        <taxon>Eukaryota</taxon>
        <taxon>Metazoa</taxon>
        <taxon>Ecdysozoa</taxon>
        <taxon>Nematoda</taxon>
        <taxon>Enoplea</taxon>
        <taxon>Dorylaimia</taxon>
        <taxon>Dioctophymatida</taxon>
        <taxon>Dioctophymatoidea</taxon>
        <taxon>Soboliphymatidae</taxon>
        <taxon>Soboliphyme</taxon>
    </lineage>
</organism>
<name>A0A183IJ51_9BILA</name>
<evidence type="ECO:0000313" key="2">
    <source>
        <dbReference type="EMBL" id="VDP01909.1"/>
    </source>
</evidence>